<evidence type="ECO:0000313" key="2">
    <source>
        <dbReference type="EMBL" id="MBX73678.1"/>
    </source>
</evidence>
<keyword evidence="1" id="KW-1133">Transmembrane helix</keyword>
<dbReference type="AlphaFoldDB" id="A0A2P2R384"/>
<evidence type="ECO:0000256" key="1">
    <source>
        <dbReference type="SAM" id="Phobius"/>
    </source>
</evidence>
<dbReference type="EMBL" id="GGEC01093194">
    <property type="protein sequence ID" value="MBX73678.1"/>
    <property type="molecule type" value="Transcribed_RNA"/>
</dbReference>
<protein>
    <submittedName>
        <fullName evidence="2">Uncharacterized protein</fullName>
    </submittedName>
</protein>
<accession>A0A2P2R384</accession>
<name>A0A2P2R384_RHIMU</name>
<keyword evidence="1" id="KW-0812">Transmembrane</keyword>
<keyword evidence="1" id="KW-0472">Membrane</keyword>
<feature type="transmembrane region" description="Helical" evidence="1">
    <location>
        <begin position="25"/>
        <end position="53"/>
    </location>
</feature>
<reference evidence="2" key="1">
    <citation type="submission" date="2018-02" db="EMBL/GenBank/DDBJ databases">
        <title>Rhizophora mucronata_Transcriptome.</title>
        <authorList>
            <person name="Meera S.P."/>
            <person name="Sreeshan A."/>
            <person name="Augustine A."/>
        </authorList>
    </citation>
    <scope>NUCLEOTIDE SEQUENCE</scope>
    <source>
        <tissue evidence="2">Leaf</tissue>
    </source>
</reference>
<organism evidence="2">
    <name type="scientific">Rhizophora mucronata</name>
    <name type="common">Asiatic mangrove</name>
    <dbReference type="NCBI Taxonomy" id="61149"/>
    <lineage>
        <taxon>Eukaryota</taxon>
        <taxon>Viridiplantae</taxon>
        <taxon>Streptophyta</taxon>
        <taxon>Embryophyta</taxon>
        <taxon>Tracheophyta</taxon>
        <taxon>Spermatophyta</taxon>
        <taxon>Magnoliopsida</taxon>
        <taxon>eudicotyledons</taxon>
        <taxon>Gunneridae</taxon>
        <taxon>Pentapetalae</taxon>
        <taxon>rosids</taxon>
        <taxon>fabids</taxon>
        <taxon>Malpighiales</taxon>
        <taxon>Rhizophoraceae</taxon>
        <taxon>Rhizophora</taxon>
    </lineage>
</organism>
<proteinExistence type="predicted"/>
<sequence length="61" mass="6775">MVHVFSNISIAGYLSKKGKMVAKDVVIVVEFILLLYVAANCHNSLVFLLLLYAKVHHTMGD</sequence>